<dbReference type="GO" id="GO:0005768">
    <property type="term" value="C:endosome"/>
    <property type="evidence" value="ECO:0007669"/>
    <property type="project" value="UniProtKB-UniRule"/>
</dbReference>
<keyword evidence="11" id="KW-1185">Reference proteome</keyword>
<dbReference type="GO" id="GO:0005886">
    <property type="term" value="C:plasma membrane"/>
    <property type="evidence" value="ECO:0007669"/>
    <property type="project" value="UniProtKB-SubCell"/>
</dbReference>
<dbReference type="GO" id="GO:0000329">
    <property type="term" value="C:fungal-type vacuole membrane"/>
    <property type="evidence" value="ECO:0007669"/>
    <property type="project" value="TreeGrafter"/>
</dbReference>
<accession>A0A367Y581</accession>
<keyword evidence="2 7" id="KW-0808">Transferase</keyword>
<gene>
    <name evidence="10" type="primary">LSB6_1</name>
    <name evidence="10" type="ORF">Cantr_08196</name>
</gene>
<comment type="catalytic activity">
    <reaction evidence="7">
        <text>a 1,2-diacyl-sn-glycero-3-phospho-(1D-myo-inositol) + ATP = a 1,2-diacyl-sn-glycero-3-phospho-(1D-myo-inositol 4-phosphate) + ADP + H(+)</text>
        <dbReference type="Rhea" id="RHEA:19877"/>
        <dbReference type="ChEBI" id="CHEBI:15378"/>
        <dbReference type="ChEBI" id="CHEBI:30616"/>
        <dbReference type="ChEBI" id="CHEBI:57880"/>
        <dbReference type="ChEBI" id="CHEBI:58178"/>
        <dbReference type="ChEBI" id="CHEBI:456216"/>
        <dbReference type="EC" id="2.7.1.67"/>
    </reaction>
</comment>
<evidence type="ECO:0000256" key="3">
    <source>
        <dbReference type="ARBA" id="ARBA00022741"/>
    </source>
</evidence>
<dbReference type="GO" id="GO:0004430">
    <property type="term" value="F:1-phosphatidylinositol 4-kinase activity"/>
    <property type="evidence" value="ECO:0007669"/>
    <property type="project" value="UniProtKB-UniRule"/>
</dbReference>
<dbReference type="OrthoDB" id="3349449at2759"/>
<feature type="domain" description="PI3K/PI4K catalytic" evidence="9">
    <location>
        <begin position="251"/>
        <end position="586"/>
    </location>
</feature>
<feature type="compositionally biased region" description="Basic and acidic residues" evidence="8">
    <location>
        <begin position="36"/>
        <end position="48"/>
    </location>
</feature>
<feature type="region of interest" description="Disordered" evidence="8">
    <location>
        <begin position="673"/>
        <end position="692"/>
    </location>
</feature>
<evidence type="ECO:0000259" key="9">
    <source>
        <dbReference type="PROSITE" id="PS50290"/>
    </source>
</evidence>
<comment type="subcellular location">
    <subcellularLocation>
        <location evidence="7">Cell membrane</location>
        <topology evidence="7">Peripheral membrane protein</topology>
    </subcellularLocation>
    <subcellularLocation>
        <location evidence="7">Vacuole membrane</location>
        <topology evidence="7">Peripheral membrane protein</topology>
    </subcellularLocation>
</comment>
<evidence type="ECO:0000256" key="4">
    <source>
        <dbReference type="ARBA" id="ARBA00022777"/>
    </source>
</evidence>
<dbReference type="EC" id="2.7.1.67" evidence="7"/>
<dbReference type="GO" id="GO:0046854">
    <property type="term" value="P:phosphatidylinositol phosphate biosynthetic process"/>
    <property type="evidence" value="ECO:0007669"/>
    <property type="project" value="UniProtKB-UniRule"/>
</dbReference>
<dbReference type="PROSITE" id="PS00916">
    <property type="entry name" value="PI3_4_KINASE_2"/>
    <property type="match status" value="1"/>
</dbReference>
<dbReference type="GO" id="GO:0005802">
    <property type="term" value="C:trans-Golgi network"/>
    <property type="evidence" value="ECO:0007669"/>
    <property type="project" value="TreeGrafter"/>
</dbReference>
<dbReference type="GO" id="GO:0005524">
    <property type="term" value="F:ATP binding"/>
    <property type="evidence" value="ECO:0007669"/>
    <property type="project" value="UniProtKB-UniRule"/>
</dbReference>
<keyword evidence="1 7" id="KW-1003">Cell membrane</keyword>
<comment type="cofactor">
    <cofactor evidence="7">
        <name>Mg(2+)</name>
        <dbReference type="ChEBI" id="CHEBI:18420"/>
    </cofactor>
    <cofactor evidence="7">
        <name>Mn(2+)</name>
        <dbReference type="ChEBI" id="CHEBI:29035"/>
    </cofactor>
</comment>
<proteinExistence type="inferred from homology"/>
<keyword evidence="3 7" id="KW-0547">Nucleotide-binding</keyword>
<dbReference type="InterPro" id="IPR039756">
    <property type="entry name" value="Lsb6/PI4K2"/>
</dbReference>
<dbReference type="GO" id="GO:0007032">
    <property type="term" value="P:endosome organization"/>
    <property type="evidence" value="ECO:0007669"/>
    <property type="project" value="TreeGrafter"/>
</dbReference>
<dbReference type="InterPro" id="IPR000403">
    <property type="entry name" value="PI3/4_kinase_cat_dom"/>
</dbReference>
<feature type="region of interest" description="Disordered" evidence="8">
    <location>
        <begin position="1"/>
        <end position="92"/>
    </location>
</feature>
<evidence type="ECO:0000256" key="7">
    <source>
        <dbReference type="RuleBase" id="RU367084"/>
    </source>
</evidence>
<protein>
    <recommendedName>
        <fullName evidence="7">Phosphatidylinositol 4-kinase</fullName>
        <ecNumber evidence="7">2.7.1.67</ecNumber>
    </recommendedName>
</protein>
<keyword evidence="5 7" id="KW-0067">ATP-binding</keyword>
<reference evidence="10 11" key="1">
    <citation type="submission" date="2018-06" db="EMBL/GenBank/DDBJ databases">
        <title>Whole genome sequencing of Candida tropicalis (genome annotated by CSBL at Korea University).</title>
        <authorList>
            <person name="Ahn J."/>
        </authorList>
    </citation>
    <scope>NUCLEOTIDE SEQUENCE [LARGE SCALE GENOMIC DNA]</scope>
    <source>
        <strain evidence="10 11">ATCC 20962</strain>
    </source>
</reference>
<dbReference type="Proteomes" id="UP000253472">
    <property type="component" value="Unassembled WGS sequence"/>
</dbReference>
<feature type="compositionally biased region" description="Polar residues" evidence="8">
    <location>
        <begin position="16"/>
        <end position="34"/>
    </location>
</feature>
<dbReference type="GO" id="GO:0007030">
    <property type="term" value="P:Golgi organization"/>
    <property type="evidence" value="ECO:0007669"/>
    <property type="project" value="TreeGrafter"/>
</dbReference>
<dbReference type="Pfam" id="PF00454">
    <property type="entry name" value="PI3_PI4_kinase"/>
    <property type="match status" value="1"/>
</dbReference>
<feature type="compositionally biased region" description="Basic and acidic residues" evidence="8">
    <location>
        <begin position="134"/>
        <end position="146"/>
    </location>
</feature>
<evidence type="ECO:0000256" key="1">
    <source>
        <dbReference type="ARBA" id="ARBA00022475"/>
    </source>
</evidence>
<name>A0A367Y581_9ASCO</name>
<keyword evidence="6" id="KW-0472">Membrane</keyword>
<organism evidence="10 11">
    <name type="scientific">Candida viswanathii</name>
    <dbReference type="NCBI Taxonomy" id="5486"/>
    <lineage>
        <taxon>Eukaryota</taxon>
        <taxon>Fungi</taxon>
        <taxon>Dikarya</taxon>
        <taxon>Ascomycota</taxon>
        <taxon>Saccharomycotina</taxon>
        <taxon>Pichiomycetes</taxon>
        <taxon>Debaryomycetaceae</taxon>
        <taxon>Candida/Lodderomyces clade</taxon>
        <taxon>Candida</taxon>
    </lineage>
</organism>
<evidence type="ECO:0000256" key="8">
    <source>
        <dbReference type="SAM" id="MobiDB-lite"/>
    </source>
</evidence>
<comment type="caution">
    <text evidence="10">The sequence shown here is derived from an EMBL/GenBank/DDBJ whole genome shotgun (WGS) entry which is preliminary data.</text>
</comment>
<sequence>MPENTLDIPTDRDESVSPTGFSTTPENSTNTTMSHGKHDNPKELPHIDEVDEDDEYLDENESGNGDTNGNSSNNDQVLVSPVTPKRDTPHKNLLSHSWHYASYNVPHTPSKNDAGSSPSTPLLQSRSQPVSRRASVDDMRLPSHQEKPNFNFRKSFLIPAAKWAYLPISKIRRATQTVVPNPDEQYEIEYSVFRPVKGLKELRSHKDILIHFRDYVELETHKSFAYPENFVSEGDFAELITRVTRIIEEDKIYPERIATGSSGSYFIFDIDVSLHKAAIFKPKDEEPYGPLLPKWTKWAHRTFFPCCFGRSCLIPNLGYISEVAACVLDRQLQTYIVPHTEIVELRSPTFFYNYWDKNSDVNKLHKKKGSFQLFLKGYINADIWLKIYPIPTGDTSALKKSSSLEVPIDSDKYTFTWSQESMYQFQEELEKLVILDYLMRNTDRGLDNWMIRVDWRLILKNAKTKIMKPTIRIGAIDSGLAFPWKHPDEWRSFPFGWLFLPLTIIGQPFSRKTRNHFLPLLTSKSWWEETVPKLKKVFMQDNDFRERMWLKQLAVLKGQAFNIVEILKLTYAGPLELTRRENLLVIDDIMYMPNGKGDYDFMKSSMYEGDIFKRYNVKSGQDDEEEQVGLISDNTPLLQNSHRPYLEVVSEAAYQPNESGFERMNREFDFRGHHTSGEAEGESSETRGADKGKRVVIERLIKETSKPPVFTWC</sequence>
<feature type="compositionally biased region" description="Acidic residues" evidence="8">
    <location>
        <begin position="49"/>
        <end position="61"/>
    </location>
</feature>
<evidence type="ECO:0000256" key="6">
    <source>
        <dbReference type="ARBA" id="ARBA00023136"/>
    </source>
</evidence>
<dbReference type="EMBL" id="QLNQ01000026">
    <property type="protein sequence ID" value="RCK60779.1"/>
    <property type="molecule type" value="Genomic_DNA"/>
</dbReference>
<dbReference type="PANTHER" id="PTHR12865">
    <property type="entry name" value="PHOSPHATIDYLINOSITOL 4-KINASE TYPE-II"/>
    <property type="match status" value="1"/>
</dbReference>
<keyword evidence="4 7" id="KW-0418">Kinase</keyword>
<feature type="compositionally biased region" description="Polar residues" evidence="8">
    <location>
        <begin position="105"/>
        <end position="130"/>
    </location>
</feature>
<feature type="region of interest" description="Disordered" evidence="8">
    <location>
        <begin position="104"/>
        <end position="146"/>
    </location>
</feature>
<evidence type="ECO:0000313" key="10">
    <source>
        <dbReference type="EMBL" id="RCK60779.1"/>
    </source>
</evidence>
<dbReference type="PROSITE" id="PS50290">
    <property type="entry name" value="PI3_4_KINASE_3"/>
    <property type="match status" value="1"/>
</dbReference>
<feature type="compositionally biased region" description="Low complexity" evidence="8">
    <location>
        <begin position="62"/>
        <end position="75"/>
    </location>
</feature>
<comment type="similarity">
    <text evidence="7">Belongs to the PI3/PI4-kinase family.</text>
</comment>
<dbReference type="STRING" id="5486.A0A367Y581"/>
<dbReference type="PANTHER" id="PTHR12865:SF1">
    <property type="entry name" value="PHOSPHATIDYLINOSITOL 4-KINASE TYPE 2"/>
    <property type="match status" value="1"/>
</dbReference>
<evidence type="ECO:0000256" key="2">
    <source>
        <dbReference type="ARBA" id="ARBA00022679"/>
    </source>
</evidence>
<evidence type="ECO:0000313" key="11">
    <source>
        <dbReference type="Proteomes" id="UP000253472"/>
    </source>
</evidence>
<dbReference type="InterPro" id="IPR018936">
    <property type="entry name" value="PI3/4_kinase_CS"/>
</dbReference>
<dbReference type="AlphaFoldDB" id="A0A367Y581"/>
<evidence type="ECO:0000256" key="5">
    <source>
        <dbReference type="ARBA" id="ARBA00022840"/>
    </source>
</evidence>